<sequence>MESITDKFTEIVSTENFNQTKLAEIIGLPRETLNRILHEKRFASTPVLSKIEKFLREYENGADFTEYRKKVAPVKSVVPTRELQEGERWVKGYKGSYAVNTSGQIYSYRSNRFLSPYENSGGYFKVDLKDKSYYIHRIVAEAFLFNPNNLPEINHKNLDKSDNSIENLEWVSHLENIEHYWKHKEEREVVA</sequence>
<dbReference type="RefSeq" id="WP_017895994.1">
    <property type="nucleotide sequence ID" value="NZ_CBXI010000003.1"/>
</dbReference>
<dbReference type="InterPro" id="IPR044925">
    <property type="entry name" value="His-Me_finger_sf"/>
</dbReference>
<feature type="domain" description="HTH cro/C1-type" evidence="1">
    <location>
        <begin position="16"/>
        <end position="55"/>
    </location>
</feature>
<dbReference type="InterPro" id="IPR001387">
    <property type="entry name" value="Cro/C1-type_HTH"/>
</dbReference>
<dbReference type="AlphaFoldDB" id="W6N2J1"/>
<reference evidence="2 3" key="1">
    <citation type="journal article" date="2015" name="Genome Announc.">
        <title>Draft Genome Sequence of Clostridium tyrobutyricum Strain DIVETGP, Isolated from Cow's Milk for Grana Padano Production.</title>
        <authorList>
            <person name="Soggiu A."/>
            <person name="Piras C."/>
            <person name="Gaiarsa S."/>
            <person name="Sassera D."/>
            <person name="Roncada P."/>
            <person name="Bendixen E."/>
            <person name="Brasca M."/>
            <person name="Bonizzi L."/>
        </authorList>
    </citation>
    <scope>NUCLEOTIDE SEQUENCE [LARGE SCALE GENOMIC DNA]</scope>
    <source>
        <strain evidence="2 3">DIVETGP</strain>
    </source>
</reference>
<evidence type="ECO:0000313" key="2">
    <source>
        <dbReference type="EMBL" id="CDL90015.1"/>
    </source>
</evidence>
<protein>
    <submittedName>
        <fullName evidence="2">HNH homing endonuclease # Phage intron</fullName>
    </submittedName>
</protein>
<keyword evidence="2" id="KW-0378">Hydrolase</keyword>
<keyword evidence="2" id="KW-0540">Nuclease</keyword>
<gene>
    <name evidence="2" type="ORF">CTDIVETGP_0085</name>
</gene>
<dbReference type="Pfam" id="PF13392">
    <property type="entry name" value="HNH_3"/>
    <property type="match status" value="1"/>
</dbReference>
<proteinExistence type="predicted"/>
<comment type="caution">
    <text evidence="2">The sequence shown here is derived from an EMBL/GenBank/DDBJ whole genome shotgun (WGS) entry which is preliminary data.</text>
</comment>
<organism evidence="2 3">
    <name type="scientific">Clostridium tyrobutyricum DIVETGP</name>
    <dbReference type="NCBI Taxonomy" id="1408889"/>
    <lineage>
        <taxon>Bacteria</taxon>
        <taxon>Bacillati</taxon>
        <taxon>Bacillota</taxon>
        <taxon>Clostridia</taxon>
        <taxon>Eubacteriales</taxon>
        <taxon>Clostridiaceae</taxon>
        <taxon>Clostridium</taxon>
    </lineage>
</organism>
<dbReference type="OrthoDB" id="6631788at2"/>
<name>W6N2J1_CLOTY</name>
<dbReference type="SUPFAM" id="SSF47413">
    <property type="entry name" value="lambda repressor-like DNA-binding domains"/>
    <property type="match status" value="1"/>
</dbReference>
<accession>W6N2J1</accession>
<dbReference type="GO" id="GO:0004519">
    <property type="term" value="F:endonuclease activity"/>
    <property type="evidence" value="ECO:0007669"/>
    <property type="project" value="UniProtKB-KW"/>
</dbReference>
<dbReference type="GeneID" id="29420321"/>
<keyword evidence="3" id="KW-1185">Reference proteome</keyword>
<dbReference type="InterPro" id="IPR003615">
    <property type="entry name" value="HNH_nuc"/>
</dbReference>
<dbReference type="EMBL" id="CBXI010000003">
    <property type="protein sequence ID" value="CDL90015.1"/>
    <property type="molecule type" value="Genomic_DNA"/>
</dbReference>
<dbReference type="Gene3D" id="1.10.260.40">
    <property type="entry name" value="lambda repressor-like DNA-binding domains"/>
    <property type="match status" value="1"/>
</dbReference>
<evidence type="ECO:0000313" key="3">
    <source>
        <dbReference type="Proteomes" id="UP000019482"/>
    </source>
</evidence>
<dbReference type="Proteomes" id="UP000019482">
    <property type="component" value="Unassembled WGS sequence"/>
</dbReference>
<dbReference type="InterPro" id="IPR010982">
    <property type="entry name" value="Lambda_DNA-bd_dom_sf"/>
</dbReference>
<evidence type="ECO:0000259" key="1">
    <source>
        <dbReference type="PROSITE" id="PS50943"/>
    </source>
</evidence>
<dbReference type="GO" id="GO:0003677">
    <property type="term" value="F:DNA binding"/>
    <property type="evidence" value="ECO:0007669"/>
    <property type="project" value="InterPro"/>
</dbReference>
<dbReference type="Gene3D" id="3.90.75.20">
    <property type="match status" value="1"/>
</dbReference>
<dbReference type="SUPFAM" id="SSF54060">
    <property type="entry name" value="His-Me finger endonucleases"/>
    <property type="match status" value="1"/>
</dbReference>
<keyword evidence="2" id="KW-0255">Endonuclease</keyword>
<dbReference type="PROSITE" id="PS50943">
    <property type="entry name" value="HTH_CROC1"/>
    <property type="match status" value="1"/>
</dbReference>